<sequence>MAKRIGDEVERCPAVSTLQRMIGGKWKIEILFYIGMKGVSRFGQLRRCIGTISESTLSKQLRELADDGFIERIDFGEVPPRVEYRLTERGRSFIPILESMKAWGERELEW</sequence>
<dbReference type="Gene3D" id="1.10.10.10">
    <property type="entry name" value="Winged helix-like DNA-binding domain superfamily/Winged helix DNA-binding domain"/>
    <property type="match status" value="1"/>
</dbReference>
<dbReference type="InterPro" id="IPR002577">
    <property type="entry name" value="HTH_HxlR"/>
</dbReference>
<comment type="caution">
    <text evidence="6">The sequence shown here is derived from an EMBL/GenBank/DDBJ whole genome shotgun (WGS) entry which is preliminary data.</text>
</comment>
<evidence type="ECO:0000256" key="3">
    <source>
        <dbReference type="ARBA" id="ARBA00023163"/>
    </source>
</evidence>
<gene>
    <name evidence="5" type="ORF">C1876_09660</name>
    <name evidence="6" type="ORF">DMP09_09065</name>
</gene>
<dbReference type="EMBL" id="PPTT01000015">
    <property type="protein sequence ID" value="RDB68503.1"/>
    <property type="molecule type" value="Genomic_DNA"/>
</dbReference>
<keyword evidence="2" id="KW-0238">DNA-binding</keyword>
<protein>
    <submittedName>
        <fullName evidence="6">Transcriptional regulator</fullName>
    </submittedName>
</protein>
<keyword evidence="3" id="KW-0804">Transcription</keyword>
<dbReference type="InterPro" id="IPR036390">
    <property type="entry name" value="WH_DNA-bd_sf"/>
</dbReference>
<name>A0A3N0IYQ7_9ACTN</name>
<evidence type="ECO:0000313" key="7">
    <source>
        <dbReference type="Proteomes" id="UP000253817"/>
    </source>
</evidence>
<reference evidence="8" key="2">
    <citation type="submission" date="2018-05" db="EMBL/GenBank/DDBJ databases">
        <title>Genome Sequencing of selected type strains of the family Eggerthellaceae.</title>
        <authorList>
            <person name="Danylec N."/>
            <person name="Stoll D.A."/>
            <person name="Doetsch A."/>
            <person name="Huch M."/>
        </authorList>
    </citation>
    <scope>NUCLEOTIDE SEQUENCE [LARGE SCALE GENOMIC DNA]</scope>
    <source>
        <strain evidence="8">DSM 16107</strain>
    </source>
</reference>
<dbReference type="PROSITE" id="PS51118">
    <property type="entry name" value="HTH_HXLR"/>
    <property type="match status" value="1"/>
</dbReference>
<dbReference type="SUPFAM" id="SSF46785">
    <property type="entry name" value="Winged helix' DNA-binding domain"/>
    <property type="match status" value="1"/>
</dbReference>
<evidence type="ECO:0000256" key="1">
    <source>
        <dbReference type="ARBA" id="ARBA00023015"/>
    </source>
</evidence>
<keyword evidence="7" id="KW-1185">Reference proteome</keyword>
<reference evidence="5 7" key="1">
    <citation type="journal article" date="2018" name="Elife">
        <title>Discovery and characterization of a prevalent human gut bacterial enzyme sufficient for the inactivation of a family of plant toxins.</title>
        <authorList>
            <person name="Koppel N."/>
            <person name="Bisanz J.E."/>
            <person name="Pandelia M.E."/>
            <person name="Turnbaugh P.J."/>
            <person name="Balskus E.P."/>
        </authorList>
    </citation>
    <scope>NUCLEOTIDE SEQUENCE [LARGE SCALE GENOMIC DNA]</scope>
    <source>
        <strain evidence="5 7">DSM 16107</strain>
    </source>
</reference>
<dbReference type="GO" id="GO:0003677">
    <property type="term" value="F:DNA binding"/>
    <property type="evidence" value="ECO:0007669"/>
    <property type="project" value="UniProtKB-KW"/>
</dbReference>
<keyword evidence="1" id="KW-0805">Transcription regulation</keyword>
<dbReference type="OrthoDB" id="9792527at2"/>
<dbReference type="InterPro" id="IPR036388">
    <property type="entry name" value="WH-like_DNA-bd_sf"/>
</dbReference>
<dbReference type="Pfam" id="PF01638">
    <property type="entry name" value="HxlR"/>
    <property type="match status" value="1"/>
</dbReference>
<dbReference type="PANTHER" id="PTHR33204:SF29">
    <property type="entry name" value="TRANSCRIPTIONAL REGULATOR"/>
    <property type="match status" value="1"/>
</dbReference>
<dbReference type="Proteomes" id="UP000270112">
    <property type="component" value="Unassembled WGS sequence"/>
</dbReference>
<accession>A0A3N0IYQ7</accession>
<evidence type="ECO:0000313" key="6">
    <source>
        <dbReference type="EMBL" id="RNM41550.1"/>
    </source>
</evidence>
<dbReference type="Proteomes" id="UP000253817">
    <property type="component" value="Unassembled WGS sequence"/>
</dbReference>
<proteinExistence type="predicted"/>
<dbReference type="CDD" id="cd00090">
    <property type="entry name" value="HTH_ARSR"/>
    <property type="match status" value="1"/>
</dbReference>
<feature type="domain" description="HTH hxlR-type" evidence="4">
    <location>
        <begin position="12"/>
        <end position="110"/>
    </location>
</feature>
<evidence type="ECO:0000259" key="4">
    <source>
        <dbReference type="PROSITE" id="PS51118"/>
    </source>
</evidence>
<organism evidence="6 8">
    <name type="scientific">Eggerthella sinensis</name>
    <dbReference type="NCBI Taxonomy" id="242230"/>
    <lineage>
        <taxon>Bacteria</taxon>
        <taxon>Bacillati</taxon>
        <taxon>Actinomycetota</taxon>
        <taxon>Coriobacteriia</taxon>
        <taxon>Eggerthellales</taxon>
        <taxon>Eggerthellaceae</taxon>
        <taxon>Eggerthella</taxon>
    </lineage>
</organism>
<dbReference type="EMBL" id="QICC01000033">
    <property type="protein sequence ID" value="RNM41550.1"/>
    <property type="molecule type" value="Genomic_DNA"/>
</dbReference>
<dbReference type="InterPro" id="IPR011991">
    <property type="entry name" value="ArsR-like_HTH"/>
</dbReference>
<dbReference type="AlphaFoldDB" id="A0A3N0IYQ7"/>
<evidence type="ECO:0000256" key="2">
    <source>
        <dbReference type="ARBA" id="ARBA00023125"/>
    </source>
</evidence>
<dbReference type="PANTHER" id="PTHR33204">
    <property type="entry name" value="TRANSCRIPTIONAL REGULATOR, MARR FAMILY"/>
    <property type="match status" value="1"/>
</dbReference>
<reference evidence="6" key="3">
    <citation type="journal article" date="2019" name="Microbiol. Resour. Announc.">
        <title>Draft Genome Sequences of Type Strains of Gordonibacter faecihominis, Paraeggerthella hongkongensis, Parvibacter caecicola,Slackia equolifaciens, Slackia faecicanis, and Slackia isoflavoniconvertens.</title>
        <authorList>
            <person name="Danylec N."/>
            <person name="Stoll D.A."/>
            <person name="Dotsch A."/>
            <person name="Huch M."/>
        </authorList>
    </citation>
    <scope>NUCLEOTIDE SEQUENCE</scope>
    <source>
        <strain evidence="6">DSM 16107</strain>
    </source>
</reference>
<evidence type="ECO:0000313" key="5">
    <source>
        <dbReference type="EMBL" id="RDB68503.1"/>
    </source>
</evidence>
<dbReference type="RefSeq" id="WP_114546521.1">
    <property type="nucleotide sequence ID" value="NZ_CALJMG010000145.1"/>
</dbReference>
<evidence type="ECO:0000313" key="8">
    <source>
        <dbReference type="Proteomes" id="UP000270112"/>
    </source>
</evidence>